<organism evidence="2 3">
    <name type="scientific">Adineta steineri</name>
    <dbReference type="NCBI Taxonomy" id="433720"/>
    <lineage>
        <taxon>Eukaryota</taxon>
        <taxon>Metazoa</taxon>
        <taxon>Spiralia</taxon>
        <taxon>Gnathifera</taxon>
        <taxon>Rotifera</taxon>
        <taxon>Eurotatoria</taxon>
        <taxon>Bdelloidea</taxon>
        <taxon>Adinetida</taxon>
        <taxon>Adinetidae</taxon>
        <taxon>Adineta</taxon>
    </lineage>
</organism>
<dbReference type="AlphaFoldDB" id="A0A815W1H6"/>
<feature type="region of interest" description="Disordered" evidence="1">
    <location>
        <begin position="1"/>
        <end position="32"/>
    </location>
</feature>
<reference evidence="2" key="1">
    <citation type="submission" date="2021-02" db="EMBL/GenBank/DDBJ databases">
        <authorList>
            <person name="Nowell W R."/>
        </authorList>
    </citation>
    <scope>NUCLEOTIDE SEQUENCE</scope>
</reference>
<feature type="non-terminal residue" evidence="2">
    <location>
        <position position="32"/>
    </location>
</feature>
<proteinExistence type="predicted"/>
<feature type="compositionally biased region" description="Basic and acidic residues" evidence="1">
    <location>
        <begin position="7"/>
        <end position="32"/>
    </location>
</feature>
<gene>
    <name evidence="2" type="ORF">JYZ213_LOCUS45602</name>
</gene>
<evidence type="ECO:0000313" key="2">
    <source>
        <dbReference type="EMBL" id="CAF1539209.1"/>
    </source>
</evidence>
<accession>A0A815W1H6</accession>
<dbReference type="EMBL" id="CAJNOG010004186">
    <property type="protein sequence ID" value="CAF1539209.1"/>
    <property type="molecule type" value="Genomic_DNA"/>
</dbReference>
<sequence>MYDLANEEDRSGDKSPDKRVDLILQRLSKDKS</sequence>
<comment type="caution">
    <text evidence="2">The sequence shown here is derived from an EMBL/GenBank/DDBJ whole genome shotgun (WGS) entry which is preliminary data.</text>
</comment>
<evidence type="ECO:0000256" key="1">
    <source>
        <dbReference type="SAM" id="MobiDB-lite"/>
    </source>
</evidence>
<dbReference type="Proteomes" id="UP000663845">
    <property type="component" value="Unassembled WGS sequence"/>
</dbReference>
<protein>
    <submittedName>
        <fullName evidence="2">Uncharacterized protein</fullName>
    </submittedName>
</protein>
<name>A0A815W1H6_9BILA</name>
<evidence type="ECO:0000313" key="3">
    <source>
        <dbReference type="Proteomes" id="UP000663845"/>
    </source>
</evidence>